<dbReference type="Gene3D" id="6.10.140.1110">
    <property type="match status" value="1"/>
</dbReference>
<evidence type="ECO:0000313" key="2">
    <source>
        <dbReference type="EMBL" id="MBM7632565.1"/>
    </source>
</evidence>
<feature type="coiled-coil region" evidence="1">
    <location>
        <begin position="18"/>
        <end position="49"/>
    </location>
</feature>
<name>A0ABS2PAZ5_9BACL</name>
<organism evidence="2 3">
    <name type="scientific">Geomicrobium sediminis</name>
    <dbReference type="NCBI Taxonomy" id="1347788"/>
    <lineage>
        <taxon>Bacteria</taxon>
        <taxon>Bacillati</taxon>
        <taxon>Bacillota</taxon>
        <taxon>Bacilli</taxon>
        <taxon>Bacillales</taxon>
        <taxon>Geomicrobium</taxon>
    </lineage>
</organism>
<accession>A0ABS2PAZ5</accession>
<gene>
    <name evidence="2" type="ORF">JOD17_001659</name>
</gene>
<dbReference type="Pfam" id="PF11068">
    <property type="entry name" value="YlqD"/>
    <property type="match status" value="1"/>
</dbReference>
<dbReference type="InterPro" id="IPR021297">
    <property type="entry name" value="YlqD"/>
</dbReference>
<sequence>MRIEKNVLVRHVLTEDYRKKLLTKMDQEKDRLTNEVEQLRFQAQKQAKEQTDAKNKALIKTRFNAEINKRTQRVESITFRENKIRTLPEGSLVTGDTVKRYTDIQVGDRWADHKLEDEIIVEDGVIKEIRTKGDHASHDVKH</sequence>
<evidence type="ECO:0008006" key="4">
    <source>
        <dbReference type="Google" id="ProtNLM"/>
    </source>
</evidence>
<dbReference type="Proteomes" id="UP000741863">
    <property type="component" value="Unassembled WGS sequence"/>
</dbReference>
<reference evidence="2 3" key="1">
    <citation type="submission" date="2021-01" db="EMBL/GenBank/DDBJ databases">
        <title>Genomic Encyclopedia of Type Strains, Phase IV (KMG-IV): sequencing the most valuable type-strain genomes for metagenomic binning, comparative biology and taxonomic classification.</title>
        <authorList>
            <person name="Goeker M."/>
        </authorList>
    </citation>
    <scope>NUCLEOTIDE SEQUENCE [LARGE SCALE GENOMIC DNA]</scope>
    <source>
        <strain evidence="2 3">DSM 25540</strain>
    </source>
</reference>
<evidence type="ECO:0000313" key="3">
    <source>
        <dbReference type="Proteomes" id="UP000741863"/>
    </source>
</evidence>
<dbReference type="RefSeq" id="WP_042360236.1">
    <property type="nucleotide sequence ID" value="NZ_JAFBEC010000004.1"/>
</dbReference>
<protein>
    <recommendedName>
        <fullName evidence="4">YlqD protein</fullName>
    </recommendedName>
</protein>
<keyword evidence="1" id="KW-0175">Coiled coil</keyword>
<comment type="caution">
    <text evidence="2">The sequence shown here is derived from an EMBL/GenBank/DDBJ whole genome shotgun (WGS) entry which is preliminary data.</text>
</comment>
<keyword evidence="3" id="KW-1185">Reference proteome</keyword>
<proteinExistence type="predicted"/>
<dbReference type="EMBL" id="JAFBEC010000004">
    <property type="protein sequence ID" value="MBM7632565.1"/>
    <property type="molecule type" value="Genomic_DNA"/>
</dbReference>
<evidence type="ECO:0000256" key="1">
    <source>
        <dbReference type="SAM" id="Coils"/>
    </source>
</evidence>